<comment type="caution">
    <text evidence="2">The sequence shown here is derived from an EMBL/GenBank/DDBJ whole genome shotgun (WGS) entry which is preliminary data.</text>
</comment>
<organism evidence="2 3">
    <name type="scientific">Homarus americanus</name>
    <name type="common">American lobster</name>
    <dbReference type="NCBI Taxonomy" id="6706"/>
    <lineage>
        <taxon>Eukaryota</taxon>
        <taxon>Metazoa</taxon>
        <taxon>Ecdysozoa</taxon>
        <taxon>Arthropoda</taxon>
        <taxon>Crustacea</taxon>
        <taxon>Multicrustacea</taxon>
        <taxon>Malacostraca</taxon>
        <taxon>Eumalacostraca</taxon>
        <taxon>Eucarida</taxon>
        <taxon>Decapoda</taxon>
        <taxon>Pleocyemata</taxon>
        <taxon>Astacidea</taxon>
        <taxon>Nephropoidea</taxon>
        <taxon>Nephropidae</taxon>
        <taxon>Homarus</taxon>
    </lineage>
</organism>
<evidence type="ECO:0000256" key="1">
    <source>
        <dbReference type="SAM" id="MobiDB-lite"/>
    </source>
</evidence>
<dbReference type="AlphaFoldDB" id="A0A8J5MWG8"/>
<feature type="region of interest" description="Disordered" evidence="1">
    <location>
        <begin position="141"/>
        <end position="164"/>
    </location>
</feature>
<evidence type="ECO:0000313" key="2">
    <source>
        <dbReference type="EMBL" id="KAG7167045.1"/>
    </source>
</evidence>
<name>A0A8J5MWG8_HOMAM</name>
<feature type="compositionally biased region" description="Basic residues" evidence="1">
    <location>
        <begin position="151"/>
        <end position="164"/>
    </location>
</feature>
<dbReference type="Proteomes" id="UP000747542">
    <property type="component" value="Unassembled WGS sequence"/>
</dbReference>
<protein>
    <submittedName>
        <fullName evidence="2">Uncharacterized protein</fullName>
    </submittedName>
</protein>
<gene>
    <name evidence="2" type="ORF">Hamer_G005362</name>
</gene>
<reference evidence="2" key="1">
    <citation type="journal article" date="2021" name="Sci. Adv.">
        <title>The American lobster genome reveals insights on longevity, neural, and immune adaptations.</title>
        <authorList>
            <person name="Polinski J.M."/>
            <person name="Zimin A.V."/>
            <person name="Clark K.F."/>
            <person name="Kohn A.B."/>
            <person name="Sadowski N."/>
            <person name="Timp W."/>
            <person name="Ptitsyn A."/>
            <person name="Khanna P."/>
            <person name="Romanova D.Y."/>
            <person name="Williams P."/>
            <person name="Greenwood S.J."/>
            <person name="Moroz L.L."/>
            <person name="Walt D.R."/>
            <person name="Bodnar A.G."/>
        </authorList>
    </citation>
    <scope>NUCLEOTIDE SEQUENCE</scope>
    <source>
        <strain evidence="2">GMGI-L3</strain>
    </source>
</reference>
<dbReference type="EMBL" id="JAHLQT010021845">
    <property type="protein sequence ID" value="KAG7167045.1"/>
    <property type="molecule type" value="Genomic_DNA"/>
</dbReference>
<proteinExistence type="predicted"/>
<accession>A0A8J5MWG8</accession>
<sequence>LQETNENAYRKDKRICHNGCARKFDVSPAEKEACRFGCKIMLKINPHEPPNKEEDMVGIKEIEQLVGNKTFQSYREKKQPVGVKEKSFENVSFALGGKVESKAASTSKVTPELSAHHTVTGAETERQKNITVDILGKLGNKTKGSETVTTHGKRGKKTLAKKEKKGKEKISLDLKTLLKRNGSAFERITEPKAMKLPSKFISTGEVKPTGAVEKSISKVRVGPKMKPQIIKKKIPSKVKEMRPVKKVKLGKGKKWGK</sequence>
<feature type="non-terminal residue" evidence="2">
    <location>
        <position position="257"/>
    </location>
</feature>
<keyword evidence="3" id="KW-1185">Reference proteome</keyword>
<feature type="non-terminal residue" evidence="2">
    <location>
        <position position="1"/>
    </location>
</feature>
<feature type="region of interest" description="Disordered" evidence="1">
    <location>
        <begin position="104"/>
        <end position="124"/>
    </location>
</feature>
<evidence type="ECO:0000313" key="3">
    <source>
        <dbReference type="Proteomes" id="UP000747542"/>
    </source>
</evidence>